<accession>A0A516Q2U5</accession>
<dbReference type="RefSeq" id="WP_143987708.1">
    <property type="nucleotide sequence ID" value="NZ_CP041692.1"/>
</dbReference>
<dbReference type="GO" id="GO:0019239">
    <property type="term" value="F:deaminase activity"/>
    <property type="evidence" value="ECO:0007669"/>
    <property type="project" value="UniProtKB-ARBA"/>
</dbReference>
<evidence type="ECO:0000259" key="3">
    <source>
        <dbReference type="Pfam" id="PF07969"/>
    </source>
</evidence>
<dbReference type="Pfam" id="PF07969">
    <property type="entry name" value="Amidohydro_3"/>
    <property type="match status" value="1"/>
</dbReference>
<name>A0A516Q2U5_9ACTN</name>
<dbReference type="Gene3D" id="3.20.20.140">
    <property type="entry name" value="Metal-dependent hydrolases"/>
    <property type="match status" value="1"/>
</dbReference>
<evidence type="ECO:0000313" key="4">
    <source>
        <dbReference type="EMBL" id="QDP97753.1"/>
    </source>
</evidence>
<dbReference type="AlphaFoldDB" id="A0A516Q2U5"/>
<protein>
    <submittedName>
        <fullName evidence="4">Amidohydrolase family protein</fullName>
    </submittedName>
</protein>
<evidence type="ECO:0000256" key="2">
    <source>
        <dbReference type="ARBA" id="ARBA00022801"/>
    </source>
</evidence>
<dbReference type="InterPro" id="IPR032466">
    <property type="entry name" value="Metal_Hydrolase"/>
</dbReference>
<dbReference type="GO" id="GO:0046872">
    <property type="term" value="F:metal ion binding"/>
    <property type="evidence" value="ECO:0007669"/>
    <property type="project" value="UniProtKB-KW"/>
</dbReference>
<dbReference type="OrthoDB" id="3366604at2"/>
<dbReference type="SUPFAM" id="SSF51556">
    <property type="entry name" value="Metallo-dependent hydrolases"/>
    <property type="match status" value="1"/>
</dbReference>
<evidence type="ECO:0000313" key="5">
    <source>
        <dbReference type="Proteomes" id="UP000319263"/>
    </source>
</evidence>
<dbReference type="EMBL" id="CP041692">
    <property type="protein sequence ID" value="QDP97753.1"/>
    <property type="molecule type" value="Genomic_DNA"/>
</dbReference>
<dbReference type="PANTHER" id="PTHR32027">
    <property type="entry name" value="CYTOSINE DEAMINASE"/>
    <property type="match status" value="1"/>
</dbReference>
<dbReference type="Proteomes" id="UP000319263">
    <property type="component" value="Chromosome"/>
</dbReference>
<feature type="domain" description="Amidohydrolase 3" evidence="3">
    <location>
        <begin position="51"/>
        <end position="415"/>
    </location>
</feature>
<keyword evidence="5" id="KW-1185">Reference proteome</keyword>
<gene>
    <name evidence="4" type="ORF">FOE78_19205</name>
</gene>
<keyword evidence="2 4" id="KW-0378">Hydrolase</keyword>
<proteinExistence type="predicted"/>
<dbReference type="InterPro" id="IPR011059">
    <property type="entry name" value="Metal-dep_hydrolase_composite"/>
</dbReference>
<sequence length="429" mass="46582">MPDLVLHNAVLPGLPGPRTVSIEDGRIQRITAEHAGGDRPREADRTSGPLRTIDVGGRAVLPSFVEPHLHLDKALLDARLPNLEGTLAGAIKVTGALKAEFTVDDCIDRARTVLDLAIANGTGTIRSHPDVDPIAHLVGVDAMLALREEYRDRIDLQIVAFPQEGIIKAPESLALMEEALRKGADVVGGCTYNEPSLEECHEHIDEVFDLAEKYDVPVDMHCDFAVDDSDPRYALVEHIADVAIARGMQGRVTLGHMTSLASLSGQHRIQVWDKIRQAGINIVVLPFTDMHLNGRDDDHNVRRGVAPVTLMWDVGVSVGLSSNNVRNAFTPFGNADILDVALFLAQVGHMGSPSHFQRLLDTVTHRNAEIIGIDEGYGVQVGDRADLVVLDNPDPVDALLSRSVRSFVIKGGRVVAETTKSTTLHQDHP</sequence>
<dbReference type="KEGG" id="mik:FOE78_19205"/>
<dbReference type="InterPro" id="IPR013108">
    <property type="entry name" value="Amidohydro_3"/>
</dbReference>
<dbReference type="Gene3D" id="2.30.40.10">
    <property type="entry name" value="Urease, subunit C, domain 1"/>
    <property type="match status" value="1"/>
</dbReference>
<evidence type="ECO:0000256" key="1">
    <source>
        <dbReference type="ARBA" id="ARBA00022723"/>
    </source>
</evidence>
<dbReference type="SUPFAM" id="SSF51338">
    <property type="entry name" value="Composite domain of metallo-dependent hydrolases"/>
    <property type="match status" value="1"/>
</dbReference>
<keyword evidence="1" id="KW-0479">Metal-binding</keyword>
<reference evidence="4 5" key="1">
    <citation type="submission" date="2019-07" db="EMBL/GenBank/DDBJ databases">
        <title>Microlunatus dokdonensis sp. nov. isolated from the rhizospheric soil of the wild plant Elymus tsukushiensis.</title>
        <authorList>
            <person name="Ghim S.-Y."/>
            <person name="Hwang Y.-J."/>
            <person name="Son J.-S."/>
            <person name="Shin J.-H."/>
        </authorList>
    </citation>
    <scope>NUCLEOTIDE SEQUENCE [LARGE SCALE GENOMIC DNA]</scope>
    <source>
        <strain evidence="4 5">KUDC0627</strain>
    </source>
</reference>
<dbReference type="GO" id="GO:0016814">
    <property type="term" value="F:hydrolase activity, acting on carbon-nitrogen (but not peptide) bonds, in cyclic amidines"/>
    <property type="evidence" value="ECO:0007669"/>
    <property type="project" value="UniProtKB-ARBA"/>
</dbReference>
<organism evidence="4 5">
    <name type="scientific">Microlunatus elymi</name>
    <dbReference type="NCBI Taxonomy" id="2596828"/>
    <lineage>
        <taxon>Bacteria</taxon>
        <taxon>Bacillati</taxon>
        <taxon>Actinomycetota</taxon>
        <taxon>Actinomycetes</taxon>
        <taxon>Propionibacteriales</taxon>
        <taxon>Propionibacteriaceae</taxon>
        <taxon>Microlunatus</taxon>
    </lineage>
</organism>
<dbReference type="CDD" id="cd01293">
    <property type="entry name" value="Bact_CD"/>
    <property type="match status" value="1"/>
</dbReference>
<dbReference type="PANTHER" id="PTHR32027:SF9">
    <property type="entry name" value="BLL3847 PROTEIN"/>
    <property type="match status" value="1"/>
</dbReference>
<dbReference type="InterPro" id="IPR052349">
    <property type="entry name" value="Metallo-hydrolase_Enzymes"/>
</dbReference>
<dbReference type="FunFam" id="3.20.20.140:FF:000019">
    <property type="entry name" value="Cytosine deaminase"/>
    <property type="match status" value="1"/>
</dbReference>